<dbReference type="AlphaFoldDB" id="A0AAN7WK48"/>
<organism evidence="3 4">
    <name type="scientific">Arxiozyma heterogenica</name>
    <dbReference type="NCBI Taxonomy" id="278026"/>
    <lineage>
        <taxon>Eukaryota</taxon>
        <taxon>Fungi</taxon>
        <taxon>Dikarya</taxon>
        <taxon>Ascomycota</taxon>
        <taxon>Saccharomycotina</taxon>
        <taxon>Saccharomycetes</taxon>
        <taxon>Saccharomycetales</taxon>
        <taxon>Saccharomycetaceae</taxon>
        <taxon>Arxiozyma</taxon>
    </lineage>
</organism>
<dbReference type="InterPro" id="IPR019622">
    <property type="entry name" value="Rrn9_dom"/>
</dbReference>
<keyword evidence="4" id="KW-1185">Reference proteome</keyword>
<dbReference type="Proteomes" id="UP001306508">
    <property type="component" value="Unassembled WGS sequence"/>
</dbReference>
<proteinExistence type="predicted"/>
<feature type="compositionally biased region" description="Basic and acidic residues" evidence="1">
    <location>
        <begin position="20"/>
        <end position="35"/>
    </location>
</feature>
<gene>
    <name evidence="3" type="ORF">RI543_000577</name>
</gene>
<reference evidence="4" key="1">
    <citation type="submission" date="2023-07" db="EMBL/GenBank/DDBJ databases">
        <title>A draft genome of Kazachstania heterogenica Y-27499.</title>
        <authorList>
            <person name="Donic C."/>
            <person name="Kralova J.S."/>
            <person name="Fidel L."/>
            <person name="Ben-Dor S."/>
            <person name="Jung S."/>
        </authorList>
    </citation>
    <scope>NUCLEOTIDE SEQUENCE [LARGE SCALE GENOMIC DNA]</scope>
    <source>
        <strain evidence="4">Y27499</strain>
    </source>
</reference>
<evidence type="ECO:0000259" key="2">
    <source>
        <dbReference type="Pfam" id="PF10680"/>
    </source>
</evidence>
<feature type="region of interest" description="Disordered" evidence="1">
    <location>
        <begin position="17"/>
        <end position="45"/>
    </location>
</feature>
<feature type="region of interest" description="Disordered" evidence="1">
    <location>
        <begin position="264"/>
        <end position="300"/>
    </location>
</feature>
<accession>A0AAN7WK48</accession>
<evidence type="ECO:0000313" key="3">
    <source>
        <dbReference type="EMBL" id="KAK5781925.1"/>
    </source>
</evidence>
<feature type="domain" description="Rrn9" evidence="2">
    <location>
        <begin position="67"/>
        <end position="131"/>
    </location>
</feature>
<protein>
    <recommendedName>
        <fullName evidence="2">Rrn9 domain-containing protein</fullName>
    </recommendedName>
</protein>
<evidence type="ECO:0000256" key="1">
    <source>
        <dbReference type="SAM" id="MobiDB-lite"/>
    </source>
</evidence>
<name>A0AAN7WK48_9SACH</name>
<comment type="caution">
    <text evidence="3">The sequence shown here is derived from an EMBL/GenBank/DDBJ whole genome shotgun (WGS) entry which is preliminary data.</text>
</comment>
<sequence>MAGHELNIKDKSAFTSNSIKVKEEPSIKNKKDQKGKNKKHRSFGGLSNRLTKVKNEIQEYLEIIDTLEDEHRSDLFLHLYSIFLLKKMIRKANEKKFPLETESFIDKHINDDMVKWPDRFSVIDPKVDKLYEDDPPKVMENKQLDEIVGIRRLIHNSTEVDPIEIRNNIPIDISTEEQLVPGEVSERALRHATNMMNIELNALWSRKLKQSANRGNINLDINKLTIPLEVCSNILQKLDHIMKGLHIKMAERNEVDLVNIKEEEEKEDEQNEENQQEESEQNIDNASEENTNDSSLDEENDLGSITNELFENLDDQEKTSTHNTSNNNILMTEISHQQTKINQIADPDVALADLSSKPKNLKYKTVEERKSAYRESVRKGLQKFFAKQREQRKKDQELVKYVYHLDKVDANKNIQFTYHEILDRCFEMDLNMKDIYMKSLKLFNDIPKSYSRRAFKIKKDILKRYKIRYKKDKKIFTGPYAKQFYDVDTLLRDQRIPKKRKKLIELITRKDAKKATEWKTFLEVQENQRKLYRGELPTYPSDVTINDEKEILTKRNNNIIKSVTPYIDNCAEVGNDSYNIIDCLIPIPTSDHKVKRLYPYTQDNFK</sequence>
<dbReference type="EMBL" id="JAWIZZ010000023">
    <property type="protein sequence ID" value="KAK5781925.1"/>
    <property type="molecule type" value="Genomic_DNA"/>
</dbReference>
<dbReference type="Pfam" id="PF10680">
    <property type="entry name" value="RRN9"/>
    <property type="match status" value="1"/>
</dbReference>
<evidence type="ECO:0000313" key="4">
    <source>
        <dbReference type="Proteomes" id="UP001306508"/>
    </source>
</evidence>